<dbReference type="GO" id="GO:0005737">
    <property type="term" value="C:cytoplasm"/>
    <property type="evidence" value="ECO:0007669"/>
    <property type="project" value="UniProtKB-SubCell"/>
</dbReference>
<evidence type="ECO:0000256" key="8">
    <source>
        <dbReference type="HAMAP-Rule" id="MF_00238"/>
    </source>
</evidence>
<evidence type="ECO:0000256" key="6">
    <source>
        <dbReference type="ARBA" id="ARBA00047615"/>
    </source>
</evidence>
<accession>A0A934RAV7</accession>
<proteinExistence type="inferred from homology"/>
<reference evidence="10" key="1">
    <citation type="submission" date="2021-01" db="EMBL/GenBank/DDBJ databases">
        <title>Modified the classification status of verrucomicrobia.</title>
        <authorList>
            <person name="Feng X."/>
        </authorList>
    </citation>
    <scope>NUCLEOTIDE SEQUENCE</scope>
    <source>
        <strain evidence="10">KCTC 22201</strain>
    </source>
</reference>
<feature type="domain" description="Cytidylate kinase" evidence="9">
    <location>
        <begin position="7"/>
        <end position="208"/>
    </location>
</feature>
<comment type="similarity">
    <text evidence="1 8">Belongs to the cytidylate kinase family. Type 1 subfamily.</text>
</comment>
<keyword evidence="5 8" id="KW-0067">ATP-binding</keyword>
<gene>
    <name evidence="8 10" type="primary">cmk</name>
    <name evidence="10" type="ORF">JIN81_02980</name>
</gene>
<sequence>MSDHVAIAIDGPAASGKSTLARQLAAKLDLIMVNSGEMYRAVTWKVLQDGIDPKDAEAVIAALVEMDIECSVAEGRSVVRLDGRRTGDELRSEAVNGSVSAVAAIPEVRNRLVEMQRGFLEFGNVIMEGRDIGTVVFPDTPFKIYLDADAGVRAGRRVAVGEVDSVEDRDREDSRRKTAPLQVAAGAAILDTSGHTIESGTEAALELLREQGLKL</sequence>
<evidence type="ECO:0000256" key="4">
    <source>
        <dbReference type="ARBA" id="ARBA00022777"/>
    </source>
</evidence>
<protein>
    <recommendedName>
        <fullName evidence="8">Cytidylate kinase</fullName>
        <shortName evidence="8">CK</shortName>
        <ecNumber evidence="8">2.7.4.25</ecNumber>
    </recommendedName>
    <alternativeName>
        <fullName evidence="8">Cytidine monophosphate kinase</fullName>
        <shortName evidence="8">CMP kinase</shortName>
    </alternativeName>
</protein>
<dbReference type="Proteomes" id="UP000658278">
    <property type="component" value="Unassembled WGS sequence"/>
</dbReference>
<evidence type="ECO:0000256" key="3">
    <source>
        <dbReference type="ARBA" id="ARBA00022741"/>
    </source>
</evidence>
<evidence type="ECO:0000313" key="11">
    <source>
        <dbReference type="Proteomes" id="UP000658278"/>
    </source>
</evidence>
<keyword evidence="2 8" id="KW-0808">Transferase</keyword>
<evidence type="ECO:0000313" key="10">
    <source>
        <dbReference type="EMBL" id="MBK1825969.1"/>
    </source>
</evidence>
<dbReference type="NCBIfam" id="TIGR00017">
    <property type="entry name" value="cmk"/>
    <property type="match status" value="1"/>
</dbReference>
<dbReference type="SUPFAM" id="SSF52540">
    <property type="entry name" value="P-loop containing nucleoside triphosphate hydrolases"/>
    <property type="match status" value="1"/>
</dbReference>
<comment type="catalytic activity">
    <reaction evidence="6 8">
        <text>dCMP + ATP = dCDP + ADP</text>
        <dbReference type="Rhea" id="RHEA:25094"/>
        <dbReference type="ChEBI" id="CHEBI:30616"/>
        <dbReference type="ChEBI" id="CHEBI:57566"/>
        <dbReference type="ChEBI" id="CHEBI:58593"/>
        <dbReference type="ChEBI" id="CHEBI:456216"/>
        <dbReference type="EC" id="2.7.4.25"/>
    </reaction>
</comment>
<dbReference type="EMBL" id="JAENII010000002">
    <property type="protein sequence ID" value="MBK1825969.1"/>
    <property type="molecule type" value="Genomic_DNA"/>
</dbReference>
<evidence type="ECO:0000256" key="2">
    <source>
        <dbReference type="ARBA" id="ARBA00022679"/>
    </source>
</evidence>
<keyword evidence="3 8" id="KW-0547">Nucleotide-binding</keyword>
<evidence type="ECO:0000256" key="5">
    <source>
        <dbReference type="ARBA" id="ARBA00022840"/>
    </source>
</evidence>
<dbReference type="Pfam" id="PF02224">
    <property type="entry name" value="Cytidylate_kin"/>
    <property type="match status" value="1"/>
</dbReference>
<feature type="binding site" evidence="8">
    <location>
        <begin position="11"/>
        <end position="19"/>
    </location>
    <ligand>
        <name>ATP</name>
        <dbReference type="ChEBI" id="CHEBI:30616"/>
    </ligand>
</feature>
<dbReference type="RefSeq" id="WP_200276179.1">
    <property type="nucleotide sequence ID" value="NZ_JAENII010000002.1"/>
</dbReference>
<dbReference type="InterPro" id="IPR027417">
    <property type="entry name" value="P-loop_NTPase"/>
</dbReference>
<dbReference type="GO" id="GO:0036431">
    <property type="term" value="F:dCMP kinase activity"/>
    <property type="evidence" value="ECO:0007669"/>
    <property type="project" value="InterPro"/>
</dbReference>
<evidence type="ECO:0000256" key="1">
    <source>
        <dbReference type="ARBA" id="ARBA00009427"/>
    </source>
</evidence>
<comment type="catalytic activity">
    <reaction evidence="7 8">
        <text>CMP + ATP = CDP + ADP</text>
        <dbReference type="Rhea" id="RHEA:11600"/>
        <dbReference type="ChEBI" id="CHEBI:30616"/>
        <dbReference type="ChEBI" id="CHEBI:58069"/>
        <dbReference type="ChEBI" id="CHEBI:60377"/>
        <dbReference type="ChEBI" id="CHEBI:456216"/>
        <dbReference type="EC" id="2.7.4.25"/>
    </reaction>
</comment>
<comment type="subcellular location">
    <subcellularLocation>
        <location evidence="8">Cytoplasm</location>
    </subcellularLocation>
</comment>
<dbReference type="EC" id="2.7.4.25" evidence="8"/>
<dbReference type="CDD" id="cd02020">
    <property type="entry name" value="CMPK"/>
    <property type="match status" value="1"/>
</dbReference>
<organism evidence="10 11">
    <name type="scientific">Haloferula rosea</name>
    <dbReference type="NCBI Taxonomy" id="490093"/>
    <lineage>
        <taxon>Bacteria</taxon>
        <taxon>Pseudomonadati</taxon>
        <taxon>Verrucomicrobiota</taxon>
        <taxon>Verrucomicrobiia</taxon>
        <taxon>Verrucomicrobiales</taxon>
        <taxon>Verrucomicrobiaceae</taxon>
        <taxon>Haloferula</taxon>
    </lineage>
</organism>
<dbReference type="HAMAP" id="MF_00238">
    <property type="entry name" value="Cytidyl_kinase_type1"/>
    <property type="match status" value="1"/>
</dbReference>
<evidence type="ECO:0000259" key="9">
    <source>
        <dbReference type="Pfam" id="PF02224"/>
    </source>
</evidence>
<name>A0A934RAV7_9BACT</name>
<dbReference type="Gene3D" id="3.40.50.300">
    <property type="entry name" value="P-loop containing nucleotide triphosphate hydrolases"/>
    <property type="match status" value="1"/>
</dbReference>
<dbReference type="InterPro" id="IPR003136">
    <property type="entry name" value="Cytidylate_kin"/>
</dbReference>
<dbReference type="GO" id="GO:0006220">
    <property type="term" value="P:pyrimidine nucleotide metabolic process"/>
    <property type="evidence" value="ECO:0007669"/>
    <property type="project" value="UniProtKB-UniRule"/>
</dbReference>
<dbReference type="AlphaFoldDB" id="A0A934RAV7"/>
<keyword evidence="8" id="KW-0963">Cytoplasm</keyword>
<keyword evidence="11" id="KW-1185">Reference proteome</keyword>
<keyword evidence="4 8" id="KW-0418">Kinase</keyword>
<evidence type="ECO:0000256" key="7">
    <source>
        <dbReference type="ARBA" id="ARBA00048478"/>
    </source>
</evidence>
<dbReference type="GO" id="GO:0005524">
    <property type="term" value="F:ATP binding"/>
    <property type="evidence" value="ECO:0007669"/>
    <property type="project" value="UniProtKB-UniRule"/>
</dbReference>
<dbReference type="InterPro" id="IPR011994">
    <property type="entry name" value="Cytidylate_kinase_dom"/>
</dbReference>
<comment type="caution">
    <text evidence="10">The sequence shown here is derived from an EMBL/GenBank/DDBJ whole genome shotgun (WGS) entry which is preliminary data.</text>
</comment>